<keyword evidence="5" id="KW-0378">Hydrolase</keyword>
<evidence type="ECO:0000313" key="9">
    <source>
        <dbReference type="EMBL" id="RAV34935.1"/>
    </source>
</evidence>
<dbReference type="Gene3D" id="3.40.630.20">
    <property type="entry name" value="Peptidase C15, pyroglutamyl peptidase I-like"/>
    <property type="match status" value="1"/>
</dbReference>
<evidence type="ECO:0000256" key="6">
    <source>
        <dbReference type="ARBA" id="ARBA00022807"/>
    </source>
</evidence>
<dbReference type="GO" id="GO:0005829">
    <property type="term" value="C:cytosol"/>
    <property type="evidence" value="ECO:0007669"/>
    <property type="project" value="InterPro"/>
</dbReference>
<evidence type="ECO:0000256" key="1">
    <source>
        <dbReference type="ARBA" id="ARBA00006641"/>
    </source>
</evidence>
<organism evidence="9 10">
    <name type="scientific">Corynebacterium heidelbergense</name>
    <dbReference type="NCBI Taxonomy" id="2055947"/>
    <lineage>
        <taxon>Bacteria</taxon>
        <taxon>Bacillati</taxon>
        <taxon>Actinomycetota</taxon>
        <taxon>Actinomycetes</taxon>
        <taxon>Mycobacteriales</taxon>
        <taxon>Corynebacteriaceae</taxon>
        <taxon>Corynebacterium</taxon>
    </lineage>
</organism>
<dbReference type="SUPFAM" id="SSF53182">
    <property type="entry name" value="Pyrrolidone carboxyl peptidase (pyroglutamate aminopeptidase)"/>
    <property type="match status" value="1"/>
</dbReference>
<evidence type="ECO:0000256" key="3">
    <source>
        <dbReference type="ARBA" id="ARBA00022490"/>
    </source>
</evidence>
<dbReference type="Proteomes" id="UP000251047">
    <property type="component" value="Unassembled WGS sequence"/>
</dbReference>
<dbReference type="PANTHER" id="PTHR23402:SF1">
    <property type="entry name" value="PYROGLUTAMYL-PEPTIDASE I"/>
    <property type="match status" value="1"/>
</dbReference>
<evidence type="ECO:0000256" key="7">
    <source>
        <dbReference type="ARBA" id="ARBA00030836"/>
    </source>
</evidence>
<dbReference type="OrthoDB" id="9779738at2"/>
<evidence type="ECO:0000256" key="8">
    <source>
        <dbReference type="ARBA" id="ARBA00031559"/>
    </source>
</evidence>
<dbReference type="GO" id="GO:0016920">
    <property type="term" value="F:pyroglutamyl-peptidase activity"/>
    <property type="evidence" value="ECO:0007669"/>
    <property type="project" value="InterPro"/>
</dbReference>
<keyword evidence="4" id="KW-0645">Protease</keyword>
<comment type="caution">
    <text evidence="9">The sequence shown here is derived from an EMBL/GenBank/DDBJ whole genome shotgun (WGS) entry which is preliminary data.</text>
</comment>
<sequence>MATILLTGFAPFSGKKTNPSWEAIKDLPDRYAGTHRVVKVELPVTWEGAGEMLERVAQECKADAILSFGLSGAVSNLLFETQAFNYGGNYADEDGLKWDRPYIPDPKAPSRVTPSITYTQAQNWIGSTATLDQSTNAGAFICESVLYRLGAKFPKIPHLFVHFPADSGNSEFSSYQGKMPLSTMRAAVVLLVQGVFQNLLGVGYTPWGDRSILPTPTLTVMRPDPPRNFWPSATTDTIMFSTFARFSSVPPVAGLQIPTSETPVSLPEDVLTGRCYSASGEPLHASTTVMARTWRTYYGSDGLLQIKLNKVGDYTFPLRFELYGVTTGGYRFVQRFHLHYDRDATGVIPPTQLGVYRTSVELLV</sequence>
<keyword evidence="6" id="KW-0788">Thiol protease</keyword>
<evidence type="ECO:0000256" key="2">
    <source>
        <dbReference type="ARBA" id="ARBA00019191"/>
    </source>
</evidence>
<dbReference type="RefSeq" id="WP_112768651.1">
    <property type="nucleotide sequence ID" value="NZ_CP063191.1"/>
</dbReference>
<reference evidence="9 10" key="1">
    <citation type="journal article" date="2018" name="Syst. Appl. Microbiol.">
        <title>Corynebacterium heidelbergense sp. nov., isolated from the preen glands of Egyptian geese (Alopochen aegyptiacus).</title>
        <authorList>
            <person name="Braun M.S."/>
            <person name="Wang E."/>
            <person name="Zimmermann S."/>
            <person name="Wink M."/>
        </authorList>
    </citation>
    <scope>NUCLEOTIDE SEQUENCE [LARGE SCALE GENOMIC DNA]</scope>
    <source>
        <strain evidence="9 10">DSM 104638</strain>
    </source>
</reference>
<dbReference type="EMBL" id="PHQP01000003">
    <property type="protein sequence ID" value="RAV34935.1"/>
    <property type="molecule type" value="Genomic_DNA"/>
</dbReference>
<dbReference type="GO" id="GO:0006508">
    <property type="term" value="P:proteolysis"/>
    <property type="evidence" value="ECO:0007669"/>
    <property type="project" value="UniProtKB-KW"/>
</dbReference>
<evidence type="ECO:0000256" key="5">
    <source>
        <dbReference type="ARBA" id="ARBA00022801"/>
    </source>
</evidence>
<evidence type="ECO:0000256" key="4">
    <source>
        <dbReference type="ARBA" id="ARBA00022670"/>
    </source>
</evidence>
<accession>A0A364VE58</accession>
<dbReference type="InterPro" id="IPR000816">
    <property type="entry name" value="Peptidase_C15"/>
</dbReference>
<gene>
    <name evidence="9" type="ORF">CWC39_00935</name>
</gene>
<protein>
    <recommendedName>
        <fullName evidence="2">Pyrrolidone-carboxylate peptidase</fullName>
    </recommendedName>
    <alternativeName>
        <fullName evidence="7">5-oxoprolyl-peptidase</fullName>
    </alternativeName>
    <alternativeName>
        <fullName evidence="8">Pyroglutamyl-peptidase I</fullName>
    </alternativeName>
</protein>
<comment type="similarity">
    <text evidence="1">Belongs to the peptidase C15 family.</text>
</comment>
<dbReference type="AlphaFoldDB" id="A0A364VE58"/>
<name>A0A364VE58_9CORY</name>
<dbReference type="PANTHER" id="PTHR23402">
    <property type="entry name" value="PROTEASE FAMILY C15 PYROGLUTAMYL-PEPTIDASE I-RELATED"/>
    <property type="match status" value="1"/>
</dbReference>
<keyword evidence="3" id="KW-0963">Cytoplasm</keyword>
<proteinExistence type="inferred from homology"/>
<dbReference type="Pfam" id="PF01470">
    <property type="entry name" value="Peptidase_C15"/>
    <property type="match status" value="1"/>
</dbReference>
<evidence type="ECO:0000313" key="10">
    <source>
        <dbReference type="Proteomes" id="UP000251047"/>
    </source>
</evidence>
<dbReference type="InterPro" id="IPR036440">
    <property type="entry name" value="Peptidase_C15-like_sf"/>
</dbReference>
<dbReference type="PRINTS" id="PR00706">
    <property type="entry name" value="PYROGLUPTASE"/>
</dbReference>
<dbReference type="InterPro" id="IPR016125">
    <property type="entry name" value="Peptidase_C15-like"/>
</dbReference>